<comment type="caution">
    <text evidence="2">The sequence shown here is derived from an EMBL/GenBank/DDBJ whole genome shotgun (WGS) entry which is preliminary data.</text>
</comment>
<proteinExistence type="predicted"/>
<reference evidence="2 3" key="1">
    <citation type="journal article" date="2016" name="Front. Microbiol.">
        <title>Genome and transcriptome sequences reveal the specific parasitism of the nematophagous Purpureocillium lilacinum 36-1.</title>
        <authorList>
            <person name="Xie J."/>
            <person name="Li S."/>
            <person name="Mo C."/>
            <person name="Xiao X."/>
            <person name="Peng D."/>
            <person name="Wang G."/>
            <person name="Xiao Y."/>
        </authorList>
    </citation>
    <scope>NUCLEOTIDE SEQUENCE [LARGE SCALE GENOMIC DNA]</scope>
    <source>
        <strain evidence="2 3">36-1</strain>
    </source>
</reference>
<dbReference type="AlphaFoldDB" id="A0A2U3E3I9"/>
<feature type="region of interest" description="Disordered" evidence="1">
    <location>
        <begin position="314"/>
        <end position="333"/>
    </location>
</feature>
<sequence length="423" mass="45023">MVIARRPATLDTRLGHPLRDAPERMSQRVGPNPRAHEGRNGERVHDGCRQLSSPVVISDQGHEGAKARYRQRGRHCAFSDLAGERVAVVAVGCCPRTAASAAGNSQLGPVLTTPMTCYRRTARQNNAIALAVACLAQFEREHAQAIIPPCRDDSRATQRMMDSMPDKRRPLVVAFGCPLPVVRRRSRGRARVLDQLRAPPSPEHGPPSGPSTGIHGGTSAAAAPRQPYSLLRPTGRRQLSGGAAVGAPLSRYFLVAACPSPLARESFGIAVQGRRLEARRARGRLSDRSFGSKARGIGPLLAADAGAPCAPSLRGAAQSSRAQDARARPSVRRGQTIAWSVPSGRADSISRLAWASKFTKIAKAMERACPLGEEATEGFVRPGGPPCCAPCGAINFLAAELGCKCRAMRPVGMRASELGTTHY</sequence>
<name>A0A2U3E3I9_PURLI</name>
<feature type="compositionally biased region" description="Basic and acidic residues" evidence="1">
    <location>
        <begin position="34"/>
        <end position="46"/>
    </location>
</feature>
<evidence type="ECO:0000313" key="3">
    <source>
        <dbReference type="Proteomes" id="UP000245956"/>
    </source>
</evidence>
<feature type="compositionally biased region" description="Pro residues" evidence="1">
    <location>
        <begin position="199"/>
        <end position="209"/>
    </location>
</feature>
<feature type="compositionally biased region" description="Basic and acidic residues" evidence="1">
    <location>
        <begin position="13"/>
        <end position="26"/>
    </location>
</feature>
<feature type="region of interest" description="Disordered" evidence="1">
    <location>
        <begin position="188"/>
        <end position="223"/>
    </location>
</feature>
<feature type="region of interest" description="Disordered" evidence="1">
    <location>
        <begin position="1"/>
        <end position="46"/>
    </location>
</feature>
<organism evidence="2 3">
    <name type="scientific">Purpureocillium lilacinum</name>
    <name type="common">Paecilomyces lilacinus</name>
    <dbReference type="NCBI Taxonomy" id="33203"/>
    <lineage>
        <taxon>Eukaryota</taxon>
        <taxon>Fungi</taxon>
        <taxon>Dikarya</taxon>
        <taxon>Ascomycota</taxon>
        <taxon>Pezizomycotina</taxon>
        <taxon>Sordariomycetes</taxon>
        <taxon>Hypocreomycetidae</taxon>
        <taxon>Hypocreales</taxon>
        <taxon>Ophiocordycipitaceae</taxon>
        <taxon>Purpureocillium</taxon>
    </lineage>
</organism>
<dbReference type="Proteomes" id="UP000245956">
    <property type="component" value="Unassembled WGS sequence"/>
</dbReference>
<evidence type="ECO:0000313" key="2">
    <source>
        <dbReference type="EMBL" id="PWI69046.1"/>
    </source>
</evidence>
<protein>
    <submittedName>
        <fullName evidence="2">Uncharacterized protein</fullName>
    </submittedName>
</protein>
<evidence type="ECO:0000256" key="1">
    <source>
        <dbReference type="SAM" id="MobiDB-lite"/>
    </source>
</evidence>
<dbReference type="EMBL" id="LCWV01000013">
    <property type="protein sequence ID" value="PWI69046.1"/>
    <property type="molecule type" value="Genomic_DNA"/>
</dbReference>
<gene>
    <name evidence="2" type="ORF">PCL_01431</name>
</gene>
<accession>A0A2U3E3I9</accession>